<dbReference type="RefSeq" id="WP_254573429.1">
    <property type="nucleotide sequence ID" value="NZ_CP098502.1"/>
</dbReference>
<sequence length="438" mass="48488">MGRDRPVGVRFLRPNISIAPIGAFYGTVTVMAPESDDPNATRVIAEGHWQQGPPHELFKRLRGTCPVHWSDGVDEYPTEAGYWSVTRADDVHTVSRDWETYSSASGITVVSDAVMPVELISSMFIGMDPPKHDRLKALFQRGFTPKRIAEHEDEIRAIAVGVLQGLADRERCDLVADVAQPVVSRVIGSFMGIAPEDDEPWAVLMNAMVASGDPDLNPEGPEAIMQSQVPLIFERCQALIAARRETPGQDLTSVLVHAEVDGEKLEEHEIVMGFFLLMAAGNDSTKATYTSAMRALMENPDQRDLLLAEPELVPSAVEEALRMFPAFSHFRRTATRDTVLSGVQIRKGDKVALWYPSSNRDETRYKDADRFDVRRNPEHQAFGAGGRHFCLGTALARLELRVLLEETLVHFPAMAIDGGVTHVLSPFANQLKTLPVRL</sequence>
<comment type="similarity">
    <text evidence="1">Belongs to the cytochrome P450 family.</text>
</comment>
<keyword evidence="3" id="KW-1185">Reference proteome</keyword>
<name>A0ABY5DZW2_9ACTN</name>
<dbReference type="InterPro" id="IPR001128">
    <property type="entry name" value="Cyt_P450"/>
</dbReference>
<evidence type="ECO:0000313" key="3">
    <source>
        <dbReference type="Proteomes" id="UP001056035"/>
    </source>
</evidence>
<dbReference type="InterPro" id="IPR002397">
    <property type="entry name" value="Cyt_P450_B"/>
</dbReference>
<dbReference type="EMBL" id="CP098502">
    <property type="protein sequence ID" value="UTI66766.1"/>
    <property type="molecule type" value="Genomic_DNA"/>
</dbReference>
<proteinExistence type="inferred from homology"/>
<evidence type="ECO:0000313" key="2">
    <source>
        <dbReference type="EMBL" id="UTI66766.1"/>
    </source>
</evidence>
<dbReference type="PANTHER" id="PTHR46696:SF4">
    <property type="entry name" value="BIOTIN BIOSYNTHESIS CYTOCHROME P450"/>
    <property type="match status" value="1"/>
</dbReference>
<organism evidence="2 3">
    <name type="scientific">Paraconexibacter antarcticus</name>
    <dbReference type="NCBI Taxonomy" id="2949664"/>
    <lineage>
        <taxon>Bacteria</taxon>
        <taxon>Bacillati</taxon>
        <taxon>Actinomycetota</taxon>
        <taxon>Thermoleophilia</taxon>
        <taxon>Solirubrobacterales</taxon>
        <taxon>Paraconexibacteraceae</taxon>
        <taxon>Paraconexibacter</taxon>
    </lineage>
</organism>
<dbReference type="SUPFAM" id="SSF48264">
    <property type="entry name" value="Cytochrome P450"/>
    <property type="match status" value="1"/>
</dbReference>
<dbReference type="InterPro" id="IPR036396">
    <property type="entry name" value="Cyt_P450_sf"/>
</dbReference>
<dbReference type="PRINTS" id="PR00359">
    <property type="entry name" value="BP450"/>
</dbReference>
<reference evidence="2 3" key="1">
    <citation type="submission" date="2022-06" db="EMBL/GenBank/DDBJ databases">
        <title>Paraconexibacter antarcticus.</title>
        <authorList>
            <person name="Kim C.S."/>
        </authorList>
    </citation>
    <scope>NUCLEOTIDE SEQUENCE [LARGE SCALE GENOMIC DNA]</scope>
    <source>
        <strain evidence="2 3">02-257</strain>
    </source>
</reference>
<dbReference type="CDD" id="cd11033">
    <property type="entry name" value="CYP142-like"/>
    <property type="match status" value="1"/>
</dbReference>
<dbReference type="PANTHER" id="PTHR46696">
    <property type="entry name" value="P450, PUTATIVE (EUROFUNG)-RELATED"/>
    <property type="match status" value="1"/>
</dbReference>
<dbReference type="Proteomes" id="UP001056035">
    <property type="component" value="Chromosome"/>
</dbReference>
<dbReference type="Pfam" id="PF00067">
    <property type="entry name" value="p450"/>
    <property type="match status" value="1"/>
</dbReference>
<dbReference type="Gene3D" id="1.10.630.10">
    <property type="entry name" value="Cytochrome P450"/>
    <property type="match status" value="1"/>
</dbReference>
<accession>A0ABY5DZW2</accession>
<evidence type="ECO:0000256" key="1">
    <source>
        <dbReference type="ARBA" id="ARBA00010617"/>
    </source>
</evidence>
<protein>
    <submittedName>
        <fullName evidence="2">Cytochrome P450</fullName>
    </submittedName>
</protein>
<gene>
    <name evidence="2" type="ORF">NBH00_11285</name>
</gene>